<feature type="transmembrane region" description="Helical" evidence="1">
    <location>
        <begin position="50"/>
        <end position="67"/>
    </location>
</feature>
<sequence>MICGMSRALAHLAGTISMLLMMLLWLGLLDAGRADRIVDNLAGFRNEYRVVLGAGLLAVVLSFVAAIRAARWWYVAVICSLGTLGFFTYALSR</sequence>
<keyword evidence="1" id="KW-0472">Membrane</keyword>
<protein>
    <submittedName>
        <fullName evidence="2">Uncharacterized protein</fullName>
    </submittedName>
</protein>
<name>A0A2U3KCH7_9BACT</name>
<reference evidence="3" key="1">
    <citation type="submission" date="2018-02" db="EMBL/GenBank/DDBJ databases">
        <authorList>
            <person name="Hausmann B."/>
        </authorList>
    </citation>
    <scope>NUCLEOTIDE SEQUENCE [LARGE SCALE GENOMIC DNA]</scope>
    <source>
        <strain evidence="3">Peat soil MAG SbA1</strain>
    </source>
</reference>
<accession>A0A2U3KCH7</accession>
<dbReference type="Proteomes" id="UP000238701">
    <property type="component" value="Unassembled WGS sequence"/>
</dbReference>
<dbReference type="AlphaFoldDB" id="A0A2U3KCH7"/>
<keyword evidence="1" id="KW-1133">Transmembrane helix</keyword>
<dbReference type="EMBL" id="OMOD01000089">
    <property type="protein sequence ID" value="SPF37372.1"/>
    <property type="molecule type" value="Genomic_DNA"/>
</dbReference>
<gene>
    <name evidence="2" type="ORF">SBA1_1790007</name>
</gene>
<feature type="transmembrane region" description="Helical" evidence="1">
    <location>
        <begin position="73"/>
        <end position="91"/>
    </location>
</feature>
<evidence type="ECO:0000256" key="1">
    <source>
        <dbReference type="SAM" id="Phobius"/>
    </source>
</evidence>
<feature type="transmembrane region" description="Helical" evidence="1">
    <location>
        <begin position="12"/>
        <end position="29"/>
    </location>
</feature>
<proteinExistence type="predicted"/>
<keyword evidence="1" id="KW-0812">Transmembrane</keyword>
<evidence type="ECO:0000313" key="3">
    <source>
        <dbReference type="Proteomes" id="UP000238701"/>
    </source>
</evidence>
<organism evidence="2 3">
    <name type="scientific">Candidatus Sulfotelmatobacter kueseliae</name>
    <dbReference type="NCBI Taxonomy" id="2042962"/>
    <lineage>
        <taxon>Bacteria</taxon>
        <taxon>Pseudomonadati</taxon>
        <taxon>Acidobacteriota</taxon>
        <taxon>Terriglobia</taxon>
        <taxon>Terriglobales</taxon>
        <taxon>Candidatus Korobacteraceae</taxon>
        <taxon>Candidatus Sulfotelmatobacter</taxon>
    </lineage>
</organism>
<evidence type="ECO:0000313" key="2">
    <source>
        <dbReference type="EMBL" id="SPF37372.1"/>
    </source>
</evidence>